<reference evidence="1 2" key="1">
    <citation type="submission" date="2018-10" db="EMBL/GenBank/DDBJ databases">
        <authorList>
            <person name="Perry B.J."/>
            <person name="Sullivan J.T."/>
            <person name="Murphy R.J.T."/>
            <person name="Ramsay J.P."/>
            <person name="Ronson C.W."/>
        </authorList>
    </citation>
    <scope>NUCLEOTIDE SEQUENCE [LARGE SCALE GENOMIC DNA]</scope>
    <source>
        <strain evidence="1 2">R88b</strain>
    </source>
</reference>
<sequence length="90" mass="9862">MTPKTLHQIPTPDGGAVVLLDWMDVPDGCNLVRVDEVGEILWKAVPPRNPGDCFTQVRRDGDVLKAYTYSGYLVSIGVDDGTVTVLQFTK</sequence>
<evidence type="ECO:0000313" key="2">
    <source>
        <dbReference type="Proteomes" id="UP000503017"/>
    </source>
</evidence>
<dbReference type="Proteomes" id="UP000503017">
    <property type="component" value="Chromosome"/>
</dbReference>
<accession>A0A6M7WVF2</accession>
<name>A0A6M7WVF2_RHILI</name>
<organism evidence="1 2">
    <name type="scientific">Mesorhizobium loti R88b</name>
    <dbReference type="NCBI Taxonomy" id="935548"/>
    <lineage>
        <taxon>Bacteria</taxon>
        <taxon>Pseudomonadati</taxon>
        <taxon>Pseudomonadota</taxon>
        <taxon>Alphaproteobacteria</taxon>
        <taxon>Hyphomicrobiales</taxon>
        <taxon>Phyllobacteriaceae</taxon>
        <taxon>Mesorhizobium</taxon>
    </lineage>
</organism>
<dbReference type="AlphaFoldDB" id="A0A6M7WVF2"/>
<gene>
    <name evidence="1" type="ORF">EB235_16935</name>
</gene>
<protein>
    <submittedName>
        <fullName evidence="1">Uncharacterized protein</fullName>
    </submittedName>
</protein>
<dbReference type="EMBL" id="CP033367">
    <property type="protein sequence ID" value="QKD02981.1"/>
    <property type="molecule type" value="Genomic_DNA"/>
</dbReference>
<evidence type="ECO:0000313" key="1">
    <source>
        <dbReference type="EMBL" id="QKD02981.1"/>
    </source>
</evidence>
<proteinExistence type="predicted"/>